<keyword evidence="1" id="KW-0812">Transmembrane</keyword>
<dbReference type="RefSeq" id="WP_206965163.1">
    <property type="nucleotide sequence ID" value="NZ_JAFLVX010000012.1"/>
</dbReference>
<dbReference type="EMBL" id="JAFLVX010000012">
    <property type="protein sequence ID" value="MBO0476222.1"/>
    <property type="molecule type" value="Genomic_DNA"/>
</dbReference>
<keyword evidence="3" id="KW-1185">Reference proteome</keyword>
<feature type="transmembrane region" description="Helical" evidence="1">
    <location>
        <begin position="127"/>
        <end position="150"/>
    </location>
</feature>
<dbReference type="InterPro" id="IPR010178">
    <property type="entry name" value="Lit"/>
</dbReference>
<dbReference type="Proteomes" id="UP000664857">
    <property type="component" value="Unassembled WGS sequence"/>
</dbReference>
<dbReference type="NCBIfam" id="TIGR01906">
    <property type="entry name" value="integ_TIGR01906"/>
    <property type="match status" value="1"/>
</dbReference>
<name>A0ABS3HSM7_9ENTE</name>
<dbReference type="Pfam" id="PF07314">
    <property type="entry name" value="Lit"/>
    <property type="match status" value="1"/>
</dbReference>
<protein>
    <submittedName>
        <fullName evidence="2">TIGR01906 family membrane protein</fullName>
    </submittedName>
</protein>
<feature type="transmembrane region" description="Helical" evidence="1">
    <location>
        <begin position="12"/>
        <end position="32"/>
    </location>
</feature>
<reference evidence="2 3" key="1">
    <citation type="submission" date="2021-03" db="EMBL/GenBank/DDBJ databases">
        <title>Enterococcal diversity collection.</title>
        <authorList>
            <person name="Gilmore M.S."/>
            <person name="Schwartzman J."/>
            <person name="Van Tyne D."/>
            <person name="Martin M."/>
            <person name="Earl A.M."/>
            <person name="Manson A.L."/>
            <person name="Straub T."/>
            <person name="Salamzade R."/>
            <person name="Saavedra J."/>
            <person name="Lebreton F."/>
            <person name="Prichula J."/>
            <person name="Schaufler K."/>
            <person name="Gaca A."/>
            <person name="Sgardioli B."/>
            <person name="Wagenaar J."/>
            <person name="Strong T."/>
        </authorList>
    </citation>
    <scope>NUCLEOTIDE SEQUENCE [LARGE SCALE GENOMIC DNA]</scope>
    <source>
        <strain evidence="2 3">DIV0080</strain>
    </source>
</reference>
<keyword evidence="1" id="KW-1133">Transmembrane helix</keyword>
<evidence type="ECO:0000256" key="1">
    <source>
        <dbReference type="SAM" id="Phobius"/>
    </source>
</evidence>
<feature type="transmembrane region" description="Helical" evidence="1">
    <location>
        <begin position="179"/>
        <end position="201"/>
    </location>
</feature>
<evidence type="ECO:0000313" key="2">
    <source>
        <dbReference type="EMBL" id="MBO0476222.1"/>
    </source>
</evidence>
<proteinExistence type="predicted"/>
<feature type="transmembrane region" description="Helical" evidence="1">
    <location>
        <begin position="95"/>
        <end position="115"/>
    </location>
</feature>
<accession>A0ABS3HSM7</accession>
<sequence length="211" mass="24952">MTNVKQLGKVTCVLLFLLTLAITLTINARWLYVFDINHLSILDYVDVSKGELLRNYDELMRYLNLFWINPLQMTDFPVSESGALHFFEVKRLFQLNYLVMLVTVIPSIWILYKSYKEGRFWQFIRPFSFVLAGLAALLIFMAAAFDTFFIKFHEVFFNNDAWIFDPRTDPIIMALPQDYFMHCFVLFFVFFVGLIVLVILLGKRQLKILRK</sequence>
<evidence type="ECO:0000313" key="3">
    <source>
        <dbReference type="Proteomes" id="UP000664857"/>
    </source>
</evidence>
<organism evidence="2 3">
    <name type="scientific">Candidatus Vagococcus giribetii</name>
    <dbReference type="NCBI Taxonomy" id="2230876"/>
    <lineage>
        <taxon>Bacteria</taxon>
        <taxon>Bacillati</taxon>
        <taxon>Bacillota</taxon>
        <taxon>Bacilli</taxon>
        <taxon>Lactobacillales</taxon>
        <taxon>Enterococcaceae</taxon>
        <taxon>Vagococcus</taxon>
    </lineage>
</organism>
<gene>
    <name evidence="2" type="ORF">DOK76_04015</name>
</gene>
<comment type="caution">
    <text evidence="2">The sequence shown here is derived from an EMBL/GenBank/DDBJ whole genome shotgun (WGS) entry which is preliminary data.</text>
</comment>
<keyword evidence="1" id="KW-0472">Membrane</keyword>